<protein>
    <submittedName>
        <fullName evidence="1">Uncharacterized protein</fullName>
    </submittedName>
</protein>
<reference evidence="3 4" key="1">
    <citation type="submission" date="2019-11" db="EMBL/GenBank/DDBJ databases">
        <authorList>
            <person name="Ren C."/>
            <person name="Wang H."/>
            <person name="Xu Y."/>
        </authorList>
    </citation>
    <scope>NUCLEOTIDE SEQUENCE [LARGE SCALE GENOMIC DNA]</scope>
    <source>
        <strain evidence="4">JNU-WLY1368</strain>
        <strain evidence="1 3">LBM 19010</strain>
    </source>
</reference>
<dbReference type="EMBL" id="CP046051">
    <property type="protein sequence ID" value="QKN23572.1"/>
    <property type="molecule type" value="Genomic_DNA"/>
</dbReference>
<evidence type="ECO:0000313" key="2">
    <source>
        <dbReference type="EMBL" id="QKO29752.1"/>
    </source>
</evidence>
<name>A0A859DS08_9FIRM</name>
<reference evidence="2" key="2">
    <citation type="journal article" date="2021" name="Appl. Environ. Microbiol.">
        <title>Adaptability of a Caproate-Producing Bacterium Contributes to Its Dominance in an Anaerobic Fermentation System.</title>
        <authorList>
            <person name="Wang H."/>
            <person name="Gu Y."/>
            <person name="Zhou W."/>
            <person name="Zhao D."/>
            <person name="Qiao Z."/>
            <person name="Zheng J."/>
            <person name="Gao J."/>
            <person name="Chen X."/>
            <person name="Ren C."/>
            <person name="Xu Y."/>
        </authorList>
    </citation>
    <scope>NUCLEOTIDE SEQUENCE</scope>
    <source>
        <strain evidence="2">JNU-WLY1368</strain>
    </source>
</reference>
<dbReference type="Gene3D" id="3.40.1190.10">
    <property type="entry name" value="Mur-like, catalytic domain"/>
    <property type="match status" value="1"/>
</dbReference>
<dbReference type="InterPro" id="IPR036565">
    <property type="entry name" value="Mur-like_cat_sf"/>
</dbReference>
<organism evidence="1 3">
    <name type="scientific">Caproicibacterium lactatifermentans</name>
    <dbReference type="NCBI Taxonomy" id="2666138"/>
    <lineage>
        <taxon>Bacteria</taxon>
        <taxon>Bacillati</taxon>
        <taxon>Bacillota</taxon>
        <taxon>Clostridia</taxon>
        <taxon>Eubacteriales</taxon>
        <taxon>Oscillospiraceae</taxon>
        <taxon>Caproicibacterium</taxon>
    </lineage>
</organism>
<evidence type="ECO:0000313" key="4">
    <source>
        <dbReference type="Proteomes" id="UP000509623"/>
    </source>
</evidence>
<sequence length="151" mass="16377">MESRSIVVSGEPMVSLLNRLLQSCGLTDLQAVLPGKEKKKVLLVADREPMLRYVSGFQRCLASYPLREDPRLHSVQLFTYSLESDSADYNARGLHVTPQGYTAFEIVGVGCIGRVRLKSLAEGEEERILAAVAAAVVCGAPLAKVLSCLQA</sequence>
<dbReference type="AlphaFoldDB" id="A0A859DS08"/>
<dbReference type="Proteomes" id="UP000501316">
    <property type="component" value="Chromosome"/>
</dbReference>
<dbReference type="KEGG" id="clf:GJQ69_03160"/>
<dbReference type="Proteomes" id="UP000509623">
    <property type="component" value="Chromosome"/>
</dbReference>
<reference evidence="2" key="3">
    <citation type="journal article" date="2022" name="Int. J. Syst. Evol. Microbiol.">
        <title>Caproicibacterium lactatifermentans sp. nov., isolated from pit clay used for the production of Chinese strong aroma-type liquor.</title>
        <authorList>
            <person name="Wang H."/>
            <person name="Gu Y."/>
            <person name="Zhao D."/>
            <person name="Qiao Z."/>
            <person name="Zheng J."/>
            <person name="Gao J."/>
            <person name="Ren C."/>
            <person name="Xu Y."/>
        </authorList>
    </citation>
    <scope>NUCLEOTIDE SEQUENCE</scope>
    <source>
        <strain evidence="2">JNU-WLY1368</strain>
    </source>
</reference>
<accession>A0A859DS08</accession>
<proteinExistence type="predicted"/>
<dbReference type="GO" id="GO:0005524">
    <property type="term" value="F:ATP binding"/>
    <property type="evidence" value="ECO:0007669"/>
    <property type="project" value="InterPro"/>
</dbReference>
<keyword evidence="4" id="KW-1185">Reference proteome</keyword>
<evidence type="ECO:0000313" key="1">
    <source>
        <dbReference type="EMBL" id="QKN23572.1"/>
    </source>
</evidence>
<evidence type="ECO:0000313" key="3">
    <source>
        <dbReference type="Proteomes" id="UP000501316"/>
    </source>
</evidence>
<dbReference type="RefSeq" id="WP_157658961.1">
    <property type="nucleotide sequence ID" value="NZ_CP046051.1"/>
</dbReference>
<dbReference type="EMBL" id="CP046161">
    <property type="protein sequence ID" value="QKO29752.1"/>
    <property type="molecule type" value="Genomic_DNA"/>
</dbReference>
<gene>
    <name evidence="1" type="ORF">GJQ69_03160</name>
    <name evidence="2" type="ORF">GKP14_01205</name>
</gene>